<reference evidence="1 2" key="1">
    <citation type="submission" date="2013-02" db="EMBL/GenBank/DDBJ databases">
        <title>The Genome Sequence of Enterococcus phoeniculicola BAA-412.</title>
        <authorList>
            <consortium name="The Broad Institute Genome Sequencing Platform"/>
            <consortium name="The Broad Institute Genome Sequencing Center for Infectious Disease"/>
            <person name="Earl A.M."/>
            <person name="Gilmore M.S."/>
            <person name="Lebreton F."/>
            <person name="Walker B."/>
            <person name="Young S.K."/>
            <person name="Zeng Q."/>
            <person name="Gargeya S."/>
            <person name="Fitzgerald M."/>
            <person name="Haas B."/>
            <person name="Abouelleil A."/>
            <person name="Alvarado L."/>
            <person name="Arachchi H.M."/>
            <person name="Berlin A.M."/>
            <person name="Chapman S.B."/>
            <person name="Dewar J."/>
            <person name="Goldberg J."/>
            <person name="Griggs A."/>
            <person name="Gujja S."/>
            <person name="Hansen M."/>
            <person name="Howarth C."/>
            <person name="Imamovic A."/>
            <person name="Larimer J."/>
            <person name="McCowan C."/>
            <person name="Murphy C."/>
            <person name="Neiman D."/>
            <person name="Pearson M."/>
            <person name="Priest M."/>
            <person name="Roberts A."/>
            <person name="Saif S."/>
            <person name="Shea T."/>
            <person name="Sisk P."/>
            <person name="Sykes S."/>
            <person name="Wortman J."/>
            <person name="Nusbaum C."/>
            <person name="Birren B."/>
        </authorList>
    </citation>
    <scope>NUCLEOTIDE SEQUENCE [LARGE SCALE GENOMIC DNA]</scope>
    <source>
        <strain evidence="1 2">ATCC BAA-412</strain>
    </source>
</reference>
<name>R3WFM5_9ENTE</name>
<comment type="caution">
    <text evidence="1">The sequence shown here is derived from an EMBL/GenBank/DDBJ whole genome shotgun (WGS) entry which is preliminary data.</text>
</comment>
<organism evidence="1 2">
    <name type="scientific">Enterococcus phoeniculicola ATCC BAA-412</name>
    <dbReference type="NCBI Taxonomy" id="1158610"/>
    <lineage>
        <taxon>Bacteria</taxon>
        <taxon>Bacillati</taxon>
        <taxon>Bacillota</taxon>
        <taxon>Bacilli</taxon>
        <taxon>Lactobacillales</taxon>
        <taxon>Enterococcaceae</taxon>
        <taxon>Enterococcus</taxon>
    </lineage>
</organism>
<evidence type="ECO:0000313" key="2">
    <source>
        <dbReference type="Proteomes" id="UP000013785"/>
    </source>
</evidence>
<keyword evidence="2" id="KW-1185">Reference proteome</keyword>
<evidence type="ECO:0000313" key="1">
    <source>
        <dbReference type="EMBL" id="EOL46666.1"/>
    </source>
</evidence>
<protein>
    <recommendedName>
        <fullName evidence="3">Transposase</fullName>
    </recommendedName>
</protein>
<dbReference type="AlphaFoldDB" id="R3WFM5"/>
<dbReference type="EMBL" id="AJAT01000010">
    <property type="protein sequence ID" value="EOL46666.1"/>
    <property type="molecule type" value="Genomic_DNA"/>
</dbReference>
<dbReference type="HOGENOM" id="CLU_3396394_0_0_9"/>
<gene>
    <name evidence="1" type="ORF">UC3_00786</name>
</gene>
<dbReference type="Proteomes" id="UP000013785">
    <property type="component" value="Unassembled WGS sequence"/>
</dbReference>
<accession>R3WFM5</accession>
<evidence type="ECO:0008006" key="3">
    <source>
        <dbReference type="Google" id="ProtNLM"/>
    </source>
</evidence>
<proteinExistence type="predicted"/>
<sequence>MNYYKVEFKVKIVQDYLEAPPCERALAKKIR</sequence>